<evidence type="ECO:0000313" key="1">
    <source>
        <dbReference type="EMBL" id="CAH1401081.1"/>
    </source>
</evidence>
<reference evidence="1" key="1">
    <citation type="submission" date="2022-01" db="EMBL/GenBank/DDBJ databases">
        <authorList>
            <person name="King R."/>
        </authorList>
    </citation>
    <scope>NUCLEOTIDE SEQUENCE</scope>
</reference>
<accession>A0A9P0MS20</accession>
<keyword evidence="2" id="KW-1185">Reference proteome</keyword>
<organism evidence="1 2">
    <name type="scientific">Nezara viridula</name>
    <name type="common">Southern green stink bug</name>
    <name type="synonym">Cimex viridulus</name>
    <dbReference type="NCBI Taxonomy" id="85310"/>
    <lineage>
        <taxon>Eukaryota</taxon>
        <taxon>Metazoa</taxon>
        <taxon>Ecdysozoa</taxon>
        <taxon>Arthropoda</taxon>
        <taxon>Hexapoda</taxon>
        <taxon>Insecta</taxon>
        <taxon>Pterygota</taxon>
        <taxon>Neoptera</taxon>
        <taxon>Paraneoptera</taxon>
        <taxon>Hemiptera</taxon>
        <taxon>Heteroptera</taxon>
        <taxon>Panheteroptera</taxon>
        <taxon>Pentatomomorpha</taxon>
        <taxon>Pentatomoidea</taxon>
        <taxon>Pentatomidae</taxon>
        <taxon>Pentatominae</taxon>
        <taxon>Nezara</taxon>
    </lineage>
</organism>
<proteinExistence type="predicted"/>
<sequence length="110" mass="12967">MQSISIREERLVFFSDSLQKKIPVVPRHHVRIAAFRCRRVQRRSRITEAINRKRPKSSEFLSRSSCGFISLFLLQRTLGARDDRTYSSCTIKMDEEDEENTLDKNDDMTN</sequence>
<protein>
    <submittedName>
        <fullName evidence="1">Uncharacterized protein</fullName>
    </submittedName>
</protein>
<gene>
    <name evidence="1" type="ORF">NEZAVI_LOCUS10178</name>
</gene>
<dbReference type="EMBL" id="OV725081">
    <property type="protein sequence ID" value="CAH1401081.1"/>
    <property type="molecule type" value="Genomic_DNA"/>
</dbReference>
<dbReference type="Proteomes" id="UP001152798">
    <property type="component" value="Chromosome 5"/>
</dbReference>
<dbReference type="AlphaFoldDB" id="A0A9P0MS20"/>
<name>A0A9P0MS20_NEZVI</name>
<evidence type="ECO:0000313" key="2">
    <source>
        <dbReference type="Proteomes" id="UP001152798"/>
    </source>
</evidence>